<dbReference type="OrthoDB" id="6077919at2759"/>
<dbReference type="HOGENOM" id="CLU_1897555_0_0_1"/>
<reference evidence="4 5" key="1">
    <citation type="submission" date="2014-06" db="EMBL/GenBank/DDBJ databases">
        <title>Evolutionary Origins and Diversification of the Mycorrhizal Mutualists.</title>
        <authorList>
            <consortium name="DOE Joint Genome Institute"/>
            <consortium name="Mycorrhizal Genomics Consortium"/>
            <person name="Kohler A."/>
            <person name="Kuo A."/>
            <person name="Nagy L.G."/>
            <person name="Floudas D."/>
            <person name="Copeland A."/>
            <person name="Barry K.W."/>
            <person name="Cichocki N."/>
            <person name="Veneault-Fourrey C."/>
            <person name="LaButti K."/>
            <person name="Lindquist E.A."/>
            <person name="Lipzen A."/>
            <person name="Lundell T."/>
            <person name="Morin E."/>
            <person name="Murat C."/>
            <person name="Riley R."/>
            <person name="Ohm R."/>
            <person name="Sun H."/>
            <person name="Tunlid A."/>
            <person name="Henrissat B."/>
            <person name="Grigoriev I.V."/>
            <person name="Hibbett D.S."/>
            <person name="Martin F."/>
        </authorList>
    </citation>
    <scope>NUCLEOTIDE SEQUENCE [LARGE SCALE GENOMIC DNA]</scope>
    <source>
        <strain evidence="4 5">SS14</strain>
    </source>
</reference>
<evidence type="ECO:0000313" key="4">
    <source>
        <dbReference type="EMBL" id="KIJ37264.1"/>
    </source>
</evidence>
<evidence type="ECO:0000259" key="3">
    <source>
        <dbReference type="PROSITE" id="PS50157"/>
    </source>
</evidence>
<evidence type="ECO:0000256" key="1">
    <source>
        <dbReference type="PROSITE-ProRule" id="PRU00042"/>
    </source>
</evidence>
<dbReference type="EMBL" id="KN837170">
    <property type="protein sequence ID" value="KIJ37264.1"/>
    <property type="molecule type" value="Genomic_DNA"/>
</dbReference>
<dbReference type="InterPro" id="IPR036236">
    <property type="entry name" value="Znf_C2H2_sf"/>
</dbReference>
<proteinExistence type="predicted"/>
<dbReference type="PROSITE" id="PS50157">
    <property type="entry name" value="ZINC_FINGER_C2H2_2"/>
    <property type="match status" value="1"/>
</dbReference>
<evidence type="ECO:0000256" key="2">
    <source>
        <dbReference type="SAM" id="MobiDB-lite"/>
    </source>
</evidence>
<dbReference type="SUPFAM" id="SSF57667">
    <property type="entry name" value="beta-beta-alpha zinc fingers"/>
    <property type="match status" value="1"/>
</dbReference>
<dbReference type="AlphaFoldDB" id="A0A0C9UR69"/>
<gene>
    <name evidence="4" type="ORF">M422DRAFT_260204</name>
</gene>
<accession>A0A0C9UR69</accession>
<protein>
    <recommendedName>
        <fullName evidence="3">C2H2-type domain-containing protein</fullName>
    </recommendedName>
</protein>
<keyword evidence="1" id="KW-0862">Zinc</keyword>
<dbReference type="GO" id="GO:0008270">
    <property type="term" value="F:zinc ion binding"/>
    <property type="evidence" value="ECO:0007669"/>
    <property type="project" value="UniProtKB-KW"/>
</dbReference>
<keyword evidence="5" id="KW-1185">Reference proteome</keyword>
<sequence>MNSFITPQDRINAPGSSSNEEQRDIASYPIATHIPKSLVERIEQPTLSVQAQPITNFNHVSEESVDLSGIVTEIWVNTGKGTNDPTRLFKYENCSKRLLKDYDIKIHMRTHTGERPYECQLSGCNERLTVSSNV</sequence>
<dbReference type="Gene3D" id="3.30.160.60">
    <property type="entry name" value="Classic Zinc Finger"/>
    <property type="match status" value="1"/>
</dbReference>
<name>A0A0C9UR69_SPHS4</name>
<feature type="domain" description="C2H2-type" evidence="3">
    <location>
        <begin position="89"/>
        <end position="116"/>
    </location>
</feature>
<feature type="region of interest" description="Disordered" evidence="2">
    <location>
        <begin position="1"/>
        <end position="23"/>
    </location>
</feature>
<keyword evidence="1" id="KW-0863">Zinc-finger</keyword>
<dbReference type="InterPro" id="IPR013087">
    <property type="entry name" value="Znf_C2H2_type"/>
</dbReference>
<organism evidence="4 5">
    <name type="scientific">Sphaerobolus stellatus (strain SS14)</name>
    <dbReference type="NCBI Taxonomy" id="990650"/>
    <lineage>
        <taxon>Eukaryota</taxon>
        <taxon>Fungi</taxon>
        <taxon>Dikarya</taxon>
        <taxon>Basidiomycota</taxon>
        <taxon>Agaricomycotina</taxon>
        <taxon>Agaricomycetes</taxon>
        <taxon>Phallomycetidae</taxon>
        <taxon>Geastrales</taxon>
        <taxon>Sphaerobolaceae</taxon>
        <taxon>Sphaerobolus</taxon>
    </lineage>
</organism>
<keyword evidence="1" id="KW-0479">Metal-binding</keyword>
<dbReference type="Proteomes" id="UP000054279">
    <property type="component" value="Unassembled WGS sequence"/>
</dbReference>
<evidence type="ECO:0000313" key="5">
    <source>
        <dbReference type="Proteomes" id="UP000054279"/>
    </source>
</evidence>